<comment type="caution">
    <text evidence="4">The sequence shown here is derived from an EMBL/GenBank/DDBJ whole genome shotgun (WGS) entry which is preliminary data.</text>
</comment>
<keyword evidence="5" id="KW-1185">Reference proteome</keyword>
<dbReference type="Pfam" id="PF00400">
    <property type="entry name" value="WD40"/>
    <property type="match status" value="5"/>
</dbReference>
<dbReference type="InterPro" id="IPR036322">
    <property type="entry name" value="WD40_repeat_dom_sf"/>
</dbReference>
<dbReference type="PROSITE" id="PS50896">
    <property type="entry name" value="LISH"/>
    <property type="match status" value="1"/>
</dbReference>
<dbReference type="PANTHER" id="PTHR22847">
    <property type="entry name" value="WD40 REPEAT PROTEIN"/>
    <property type="match status" value="1"/>
</dbReference>
<dbReference type="SMART" id="SM00320">
    <property type="entry name" value="WD40"/>
    <property type="match status" value="6"/>
</dbReference>
<name>A0A8H7BXV0_9FUNG</name>
<keyword evidence="1 3" id="KW-0853">WD repeat</keyword>
<dbReference type="PROSITE" id="PS50294">
    <property type="entry name" value="WD_REPEATS_REGION"/>
    <property type="match status" value="1"/>
</dbReference>
<dbReference type="EMBL" id="JABAYA010000015">
    <property type="protein sequence ID" value="KAF7730571.1"/>
    <property type="molecule type" value="Genomic_DNA"/>
</dbReference>
<evidence type="ECO:0000256" key="2">
    <source>
        <dbReference type="ARBA" id="ARBA00022737"/>
    </source>
</evidence>
<evidence type="ECO:0000313" key="4">
    <source>
        <dbReference type="EMBL" id="KAF7730571.1"/>
    </source>
</evidence>
<dbReference type="InterPro" id="IPR006594">
    <property type="entry name" value="LisH"/>
</dbReference>
<dbReference type="Gene3D" id="2.130.10.10">
    <property type="entry name" value="YVTN repeat-like/Quinoprotein amine dehydrogenase"/>
    <property type="match status" value="2"/>
</dbReference>
<protein>
    <submittedName>
        <fullName evidence="4">Uncharacterized protein</fullName>
    </submittedName>
</protein>
<feature type="repeat" description="WD" evidence="3">
    <location>
        <begin position="354"/>
        <end position="388"/>
    </location>
</feature>
<reference evidence="4" key="1">
    <citation type="submission" date="2020-01" db="EMBL/GenBank/DDBJ databases">
        <title>Genome Sequencing of Three Apophysomyces-Like Fungal Strains Confirms a Novel Fungal Genus in the Mucoromycota with divergent Burkholderia-like Endosymbiotic Bacteria.</title>
        <authorList>
            <person name="Stajich J.E."/>
            <person name="Macias A.M."/>
            <person name="Carter-House D."/>
            <person name="Lovett B."/>
            <person name="Kasson L.R."/>
            <person name="Berry K."/>
            <person name="Grigoriev I."/>
            <person name="Chang Y."/>
            <person name="Spatafora J."/>
            <person name="Kasson M.T."/>
        </authorList>
    </citation>
    <scope>NUCLEOTIDE SEQUENCE</scope>
    <source>
        <strain evidence="4">NRRL A-21654</strain>
    </source>
</reference>
<dbReference type="InterPro" id="IPR001680">
    <property type="entry name" value="WD40_rpt"/>
</dbReference>
<organism evidence="4 5">
    <name type="scientific">Apophysomyces ossiformis</name>
    <dbReference type="NCBI Taxonomy" id="679940"/>
    <lineage>
        <taxon>Eukaryota</taxon>
        <taxon>Fungi</taxon>
        <taxon>Fungi incertae sedis</taxon>
        <taxon>Mucoromycota</taxon>
        <taxon>Mucoromycotina</taxon>
        <taxon>Mucoromycetes</taxon>
        <taxon>Mucorales</taxon>
        <taxon>Mucorineae</taxon>
        <taxon>Mucoraceae</taxon>
        <taxon>Apophysomyces</taxon>
    </lineage>
</organism>
<dbReference type="PROSITE" id="PS50082">
    <property type="entry name" value="WD_REPEATS_2"/>
    <property type="match status" value="1"/>
</dbReference>
<dbReference type="SUPFAM" id="SSF50978">
    <property type="entry name" value="WD40 repeat-like"/>
    <property type="match status" value="1"/>
</dbReference>
<dbReference type="GO" id="GO:1990234">
    <property type="term" value="C:transferase complex"/>
    <property type="evidence" value="ECO:0007669"/>
    <property type="project" value="UniProtKB-ARBA"/>
</dbReference>
<evidence type="ECO:0000313" key="5">
    <source>
        <dbReference type="Proteomes" id="UP000605846"/>
    </source>
</evidence>
<dbReference type="AlphaFoldDB" id="A0A8H7BXV0"/>
<accession>A0A8H7BXV0</accession>
<evidence type="ECO:0000256" key="3">
    <source>
        <dbReference type="PROSITE-ProRule" id="PRU00221"/>
    </source>
</evidence>
<dbReference type="OrthoDB" id="1932312at2759"/>
<gene>
    <name evidence="4" type="ORF">EC973_001952</name>
</gene>
<dbReference type="PANTHER" id="PTHR22847:SF637">
    <property type="entry name" value="WD REPEAT DOMAIN 5B"/>
    <property type="match status" value="1"/>
</dbReference>
<dbReference type="Proteomes" id="UP000605846">
    <property type="component" value="Unassembled WGS sequence"/>
</dbReference>
<proteinExistence type="predicted"/>
<evidence type="ECO:0000256" key="1">
    <source>
        <dbReference type="ARBA" id="ARBA00022574"/>
    </source>
</evidence>
<sequence length="388" mass="43315">MTSNITHTDVLQFLVQQGFAKTAAVFKQEAINYLGEQDASLIDVMQKCSANLQNLQLESRTELEAGDGAFFSTLTTSLSTIHQGNILAVAVEPKTHILASSSTDRTVKLTYNVGKQGESISKTCVHHRAPVLSINFHPTIPHLMLTTSMDGTTVLTNTEDMDEVHQRFTDHKKYVICGIFSPEDGKYMATASYDRTVCIYRQDNAEGLPSYSLMKQLTFIGSVETICFSGETLVVGARDDNYLHYIDLPDLKETRCNMNANGDDWVSFSPVWLSPSPDGRFLLCSTDHESGRMIMFAYKESRQIQNYYDSPTDNKFSTRRHAFHPSGKYFYASGGDENTIRVYEARSGNIVSHLQGHTSMVRTMTLDVQLGLVTGGYDHTMNIWSNAS</sequence>
<dbReference type="InterPro" id="IPR015943">
    <property type="entry name" value="WD40/YVTN_repeat-like_dom_sf"/>
</dbReference>
<keyword evidence="2" id="KW-0677">Repeat</keyword>